<evidence type="ECO:0000313" key="3">
    <source>
        <dbReference type="Proteomes" id="UP000217790"/>
    </source>
</evidence>
<dbReference type="EMBL" id="KZ293649">
    <property type="protein sequence ID" value="PBK97262.1"/>
    <property type="molecule type" value="Genomic_DNA"/>
</dbReference>
<accession>A0A2H3E0P4</accession>
<evidence type="ECO:0000313" key="2">
    <source>
        <dbReference type="EMBL" id="PBK97262.1"/>
    </source>
</evidence>
<protein>
    <submittedName>
        <fullName evidence="2">Uncharacterized protein</fullName>
    </submittedName>
</protein>
<dbReference type="AlphaFoldDB" id="A0A2H3E0P4"/>
<keyword evidence="1" id="KW-1133">Transmembrane helix</keyword>
<feature type="transmembrane region" description="Helical" evidence="1">
    <location>
        <begin position="149"/>
        <end position="167"/>
    </location>
</feature>
<feature type="transmembrane region" description="Helical" evidence="1">
    <location>
        <begin position="25"/>
        <end position="49"/>
    </location>
</feature>
<name>A0A2H3E0P4_ARMGA</name>
<keyword evidence="1" id="KW-0472">Membrane</keyword>
<reference evidence="3" key="1">
    <citation type="journal article" date="2017" name="Nat. Ecol. Evol.">
        <title>Genome expansion and lineage-specific genetic innovations in the forest pathogenic fungi Armillaria.</title>
        <authorList>
            <person name="Sipos G."/>
            <person name="Prasanna A.N."/>
            <person name="Walter M.C."/>
            <person name="O'Connor E."/>
            <person name="Balint B."/>
            <person name="Krizsan K."/>
            <person name="Kiss B."/>
            <person name="Hess J."/>
            <person name="Varga T."/>
            <person name="Slot J."/>
            <person name="Riley R."/>
            <person name="Boka B."/>
            <person name="Rigling D."/>
            <person name="Barry K."/>
            <person name="Lee J."/>
            <person name="Mihaltcheva S."/>
            <person name="LaButti K."/>
            <person name="Lipzen A."/>
            <person name="Waldron R."/>
            <person name="Moloney N.M."/>
            <person name="Sperisen C."/>
            <person name="Kredics L."/>
            <person name="Vagvoelgyi C."/>
            <person name="Patrignani A."/>
            <person name="Fitzpatrick D."/>
            <person name="Nagy I."/>
            <person name="Doyle S."/>
            <person name="Anderson J.B."/>
            <person name="Grigoriev I.V."/>
            <person name="Gueldener U."/>
            <person name="Muensterkoetter M."/>
            <person name="Nagy L.G."/>
        </authorList>
    </citation>
    <scope>NUCLEOTIDE SEQUENCE [LARGE SCALE GENOMIC DNA]</scope>
    <source>
        <strain evidence="3">Ar21-2</strain>
    </source>
</reference>
<keyword evidence="1" id="KW-0812">Transmembrane</keyword>
<proteinExistence type="predicted"/>
<organism evidence="2 3">
    <name type="scientific">Armillaria gallica</name>
    <name type="common">Bulbous honey fungus</name>
    <name type="synonym">Armillaria bulbosa</name>
    <dbReference type="NCBI Taxonomy" id="47427"/>
    <lineage>
        <taxon>Eukaryota</taxon>
        <taxon>Fungi</taxon>
        <taxon>Dikarya</taxon>
        <taxon>Basidiomycota</taxon>
        <taxon>Agaricomycotina</taxon>
        <taxon>Agaricomycetes</taxon>
        <taxon>Agaricomycetidae</taxon>
        <taxon>Agaricales</taxon>
        <taxon>Marasmiineae</taxon>
        <taxon>Physalacriaceae</taxon>
        <taxon>Armillaria</taxon>
    </lineage>
</organism>
<evidence type="ECO:0000256" key="1">
    <source>
        <dbReference type="SAM" id="Phobius"/>
    </source>
</evidence>
<feature type="transmembrane region" description="Helical" evidence="1">
    <location>
        <begin position="208"/>
        <end position="228"/>
    </location>
</feature>
<dbReference type="InParanoid" id="A0A2H3E0P4"/>
<dbReference type="Proteomes" id="UP000217790">
    <property type="component" value="Unassembled WGS sequence"/>
</dbReference>
<sequence length="229" mass="25507">MYLVARTATQQDFDSNKTWEQILKWIKIATSVISKLSFPLVLLVLAKLVQATSSSMSSKTMLVVRPTLAIGFFPFSYWTAAEKAFQWFSRCLISTKDILINQVFYPLGTILQANPRLALFISIVIFIGPWIILAPIILILAPLILIQEAYVLVLTALGFSVSGITCGKRMPTFEHNFCYDEDTTPGSLFVYLQTAGATYQVNTAKNPVLLVIRVVAWVVAVYMIVSMAP</sequence>
<gene>
    <name evidence="2" type="ORF">ARMGADRAFT_1075764</name>
</gene>
<feature type="transmembrane region" description="Helical" evidence="1">
    <location>
        <begin position="61"/>
        <end position="81"/>
    </location>
</feature>
<dbReference type="OrthoDB" id="2993098at2759"/>
<feature type="transmembrane region" description="Helical" evidence="1">
    <location>
        <begin position="117"/>
        <end position="143"/>
    </location>
</feature>
<keyword evidence="3" id="KW-1185">Reference proteome</keyword>